<dbReference type="Pfam" id="PF01120">
    <property type="entry name" value="Alpha_L_fucos"/>
    <property type="match status" value="1"/>
</dbReference>
<reference evidence="8" key="2">
    <citation type="journal article" date="2021" name="PeerJ">
        <title>Extensive microbial diversity within the chicken gut microbiome revealed by metagenomics and culture.</title>
        <authorList>
            <person name="Gilroy R."/>
            <person name="Ravi A."/>
            <person name="Getino M."/>
            <person name="Pursley I."/>
            <person name="Horton D.L."/>
            <person name="Alikhan N.F."/>
            <person name="Baker D."/>
            <person name="Gharbi K."/>
            <person name="Hall N."/>
            <person name="Watson M."/>
            <person name="Adriaenssens E.M."/>
            <person name="Foster-Nyarko E."/>
            <person name="Jarju S."/>
            <person name="Secka A."/>
            <person name="Antonio M."/>
            <person name="Oren A."/>
            <person name="Chaudhuri R.R."/>
            <person name="La Ragione R."/>
            <person name="Hildebrand F."/>
            <person name="Pallen M.J."/>
        </authorList>
    </citation>
    <scope>NUCLEOTIDE SEQUENCE</scope>
    <source>
        <strain evidence="8">ChiSxjej2B14-8506</strain>
    </source>
</reference>
<dbReference type="EC" id="3.2.1.51" evidence="3"/>
<dbReference type="Proteomes" id="UP000824123">
    <property type="component" value="Unassembled WGS sequence"/>
</dbReference>
<dbReference type="Gene3D" id="3.20.20.80">
    <property type="entry name" value="Glycosidases"/>
    <property type="match status" value="1"/>
</dbReference>
<evidence type="ECO:0000313" key="8">
    <source>
        <dbReference type="EMBL" id="HIU47664.1"/>
    </source>
</evidence>
<feature type="domain" description="Glycoside hydrolase family 29 N-terminal" evidence="7">
    <location>
        <begin position="6"/>
        <end position="311"/>
    </location>
</feature>
<dbReference type="InterPro" id="IPR057739">
    <property type="entry name" value="Glyco_hydro_29_N"/>
</dbReference>
<dbReference type="GO" id="GO:0016139">
    <property type="term" value="P:glycoside catabolic process"/>
    <property type="evidence" value="ECO:0007669"/>
    <property type="project" value="TreeGrafter"/>
</dbReference>
<evidence type="ECO:0000259" key="7">
    <source>
        <dbReference type="Pfam" id="PF01120"/>
    </source>
</evidence>
<dbReference type="PANTHER" id="PTHR10030:SF37">
    <property type="entry name" value="ALPHA-L-FUCOSIDASE-RELATED"/>
    <property type="match status" value="1"/>
</dbReference>
<keyword evidence="4" id="KW-0732">Signal</keyword>
<dbReference type="EMBL" id="DVNK01000063">
    <property type="protein sequence ID" value="HIU47664.1"/>
    <property type="molecule type" value="Genomic_DNA"/>
</dbReference>
<comment type="similarity">
    <text evidence="2">Belongs to the glycosyl hydrolase 29 family.</text>
</comment>
<sequence length="440" mass="50105">MRILSRSEYEEHIAQTRDARMDWWRKARFGMFVHFGLYSQLGRNEWVQTLENIPVDEYAKLADTFNPKPGAPREWAKLAKAAGMKYMVLTTRHHEGFSLWDSKANPFNSVNYGPHRDIVREFVDACREFDLKIGFYSSLMDWHHPDGWRCAFDSEARKRFTDYIEALNTELLTNYGKIDILWYDVSCPMESWEGWNSLERNQRLRALQPDIIINNRSCLAEDFGTPEGHIKAEDRDWEACMTFNDISWGYVDAEQALPHAYTAPRILKMLNTCTAGGGNLLLNIGPEPDGSVPKDAIAPLEQVGRWLEKHGAAVYGDKGGRLSDGWMGGGNGVCGTSISRDGTHVYLWNWIWPKAGEMGLGGYMDAPVAVKLYVDGQPQDVDFELRGQRLLLKNLPARTPDKTAGVALFELIFDKKPRYHAFSYYPQLSGGRDYSPEGKI</sequence>
<dbReference type="InterPro" id="IPR017853">
    <property type="entry name" value="GH"/>
</dbReference>
<keyword evidence="5" id="KW-0378">Hydrolase</keyword>
<dbReference type="PRINTS" id="PR00741">
    <property type="entry name" value="GLHYDRLASE29"/>
</dbReference>
<comment type="caution">
    <text evidence="8">The sequence shown here is derived from an EMBL/GenBank/DDBJ whole genome shotgun (WGS) entry which is preliminary data.</text>
</comment>
<reference evidence="8" key="1">
    <citation type="submission" date="2020-10" db="EMBL/GenBank/DDBJ databases">
        <authorList>
            <person name="Gilroy R."/>
        </authorList>
    </citation>
    <scope>NUCLEOTIDE SEQUENCE</scope>
    <source>
        <strain evidence="8">ChiSxjej2B14-8506</strain>
    </source>
</reference>
<gene>
    <name evidence="8" type="ORF">IAC59_10485</name>
</gene>
<evidence type="ECO:0000256" key="3">
    <source>
        <dbReference type="ARBA" id="ARBA00012662"/>
    </source>
</evidence>
<dbReference type="InterPro" id="IPR000933">
    <property type="entry name" value="Glyco_hydro_29"/>
</dbReference>
<evidence type="ECO:0000313" key="9">
    <source>
        <dbReference type="Proteomes" id="UP000824123"/>
    </source>
</evidence>
<evidence type="ECO:0000256" key="1">
    <source>
        <dbReference type="ARBA" id="ARBA00004071"/>
    </source>
</evidence>
<dbReference type="SMART" id="SM00812">
    <property type="entry name" value="Alpha_L_fucos"/>
    <property type="match status" value="1"/>
</dbReference>
<dbReference type="AlphaFoldDB" id="A0A9D1LTF5"/>
<proteinExistence type="inferred from homology"/>
<evidence type="ECO:0000256" key="4">
    <source>
        <dbReference type="ARBA" id="ARBA00022729"/>
    </source>
</evidence>
<name>A0A9D1LTF5_9FIRM</name>
<dbReference type="GO" id="GO:0005764">
    <property type="term" value="C:lysosome"/>
    <property type="evidence" value="ECO:0007669"/>
    <property type="project" value="TreeGrafter"/>
</dbReference>
<keyword evidence="6" id="KW-0326">Glycosidase</keyword>
<accession>A0A9D1LTF5</accession>
<dbReference type="SUPFAM" id="SSF51445">
    <property type="entry name" value="(Trans)glycosidases"/>
    <property type="match status" value="1"/>
</dbReference>
<dbReference type="GO" id="GO:0004560">
    <property type="term" value="F:alpha-L-fucosidase activity"/>
    <property type="evidence" value="ECO:0007669"/>
    <property type="project" value="InterPro"/>
</dbReference>
<comment type="function">
    <text evidence="1">Alpha-L-fucosidase is responsible for hydrolyzing the alpha-1,6-linked fucose joined to the reducing-end N-acetylglucosamine of the carbohydrate moieties of glycoproteins.</text>
</comment>
<evidence type="ECO:0000256" key="5">
    <source>
        <dbReference type="ARBA" id="ARBA00022801"/>
    </source>
</evidence>
<protein>
    <recommendedName>
        <fullName evidence="3">alpha-L-fucosidase</fullName>
        <ecNumber evidence="3">3.2.1.51</ecNumber>
    </recommendedName>
</protein>
<evidence type="ECO:0000256" key="2">
    <source>
        <dbReference type="ARBA" id="ARBA00007951"/>
    </source>
</evidence>
<organism evidence="8 9">
    <name type="scientific">Candidatus Fimadaptatus faecigallinarum</name>
    <dbReference type="NCBI Taxonomy" id="2840814"/>
    <lineage>
        <taxon>Bacteria</taxon>
        <taxon>Bacillati</taxon>
        <taxon>Bacillota</taxon>
        <taxon>Clostridia</taxon>
        <taxon>Eubacteriales</taxon>
        <taxon>Candidatus Fimadaptatus</taxon>
    </lineage>
</organism>
<evidence type="ECO:0000256" key="6">
    <source>
        <dbReference type="ARBA" id="ARBA00023295"/>
    </source>
</evidence>
<dbReference type="InterPro" id="IPR016286">
    <property type="entry name" value="FUC_metazoa-typ"/>
</dbReference>
<dbReference type="GO" id="GO:0006004">
    <property type="term" value="P:fucose metabolic process"/>
    <property type="evidence" value="ECO:0007669"/>
    <property type="project" value="InterPro"/>
</dbReference>
<dbReference type="PANTHER" id="PTHR10030">
    <property type="entry name" value="ALPHA-L-FUCOSIDASE"/>
    <property type="match status" value="1"/>
</dbReference>